<name>A0A8H3CEQ8_9AGAM</name>
<reference evidence="1" key="1">
    <citation type="submission" date="2021-01" db="EMBL/GenBank/DDBJ databases">
        <authorList>
            <person name="Kaushik A."/>
        </authorList>
    </citation>
    <scope>NUCLEOTIDE SEQUENCE</scope>
    <source>
        <strain evidence="1">AG1-1A</strain>
    </source>
</reference>
<dbReference type="EMBL" id="CAJMWR010004083">
    <property type="protein sequence ID" value="CAE6482725.1"/>
    <property type="molecule type" value="Genomic_DNA"/>
</dbReference>
<sequence>MSILLPVAPAGTPGVTLEALQVLERLGGSDGYLEHLLNNNTVSGRELAKSTNLKLWPVTLCEIQFGKNMIWTWGKVHTLEGHESRLDGWGFADAQSTVGVLLCDDWKGLTAEPVRFEAITGRNGEEGRLMIHFWRDNQLLAQYTGREVNLPGVHFEGTCTWKLGSEASKPE</sequence>
<dbReference type="Proteomes" id="UP000663840">
    <property type="component" value="Unassembled WGS sequence"/>
</dbReference>
<dbReference type="AlphaFoldDB" id="A0A8H3CEQ8"/>
<evidence type="ECO:0000313" key="1">
    <source>
        <dbReference type="EMBL" id="CAE6482725.1"/>
    </source>
</evidence>
<organism evidence="1 2">
    <name type="scientific">Rhizoctonia solani</name>
    <dbReference type="NCBI Taxonomy" id="456999"/>
    <lineage>
        <taxon>Eukaryota</taxon>
        <taxon>Fungi</taxon>
        <taxon>Dikarya</taxon>
        <taxon>Basidiomycota</taxon>
        <taxon>Agaricomycotina</taxon>
        <taxon>Agaricomycetes</taxon>
        <taxon>Cantharellales</taxon>
        <taxon>Ceratobasidiaceae</taxon>
        <taxon>Rhizoctonia</taxon>
    </lineage>
</organism>
<protein>
    <submittedName>
        <fullName evidence="1">Uncharacterized protein</fullName>
    </submittedName>
</protein>
<proteinExistence type="predicted"/>
<evidence type="ECO:0000313" key="2">
    <source>
        <dbReference type="Proteomes" id="UP000663840"/>
    </source>
</evidence>
<accession>A0A8H3CEQ8</accession>
<gene>
    <name evidence="1" type="ORF">RDB_LOCUS136540</name>
</gene>
<comment type="caution">
    <text evidence="1">The sequence shown here is derived from an EMBL/GenBank/DDBJ whole genome shotgun (WGS) entry which is preliminary data.</text>
</comment>